<sequence length="230" mass="25378">MSMSWDAFRAAASALTVFQGALMDVNHPFAEEWNWEWEIAAPSNPLHRAYPGYGYLISRNNVRHVGAAPLDEGSCGTHDGELDVGERFVSDPCAVDPTTNSVDGCMCMYEFHVVYSPTYKVPLLYLRGHLVDGTLLNTQTVQQHMSTPGAKFISQDEHPVLGLPFYVLHPCETAACLSLLLDQRVSTASSTRPPLPPLQHLLAWLTLVQPCTRIRVPASFAMAYLRSSSS</sequence>
<organism evidence="7">
    <name type="scientific">Aphanomyces invadans</name>
    <dbReference type="NCBI Taxonomy" id="157072"/>
    <lineage>
        <taxon>Eukaryota</taxon>
        <taxon>Sar</taxon>
        <taxon>Stramenopiles</taxon>
        <taxon>Oomycota</taxon>
        <taxon>Saprolegniomycetes</taxon>
        <taxon>Saprolegniales</taxon>
        <taxon>Verrucalvaceae</taxon>
        <taxon>Aphanomyces</taxon>
    </lineage>
</organism>
<dbReference type="STRING" id="157072.A0A024TJA0"/>
<protein>
    <recommendedName>
        <fullName evidence="2">Ubiquitin-like-conjugating enzyme ATG10</fullName>
    </recommendedName>
    <alternativeName>
        <fullName evidence="6">Autophagy-related protein 10</fullName>
    </alternativeName>
</protein>
<keyword evidence="3" id="KW-0808">Transferase</keyword>
<evidence type="ECO:0000256" key="4">
    <source>
        <dbReference type="ARBA" id="ARBA00022786"/>
    </source>
</evidence>
<evidence type="ECO:0000313" key="7">
    <source>
        <dbReference type="EMBL" id="ETV94064.1"/>
    </source>
</evidence>
<evidence type="ECO:0000256" key="5">
    <source>
        <dbReference type="ARBA" id="ARBA00023006"/>
    </source>
</evidence>
<keyword evidence="5" id="KW-0072">Autophagy</keyword>
<dbReference type="Gene3D" id="3.30.1460.50">
    <property type="match status" value="1"/>
</dbReference>
<evidence type="ECO:0000256" key="6">
    <source>
        <dbReference type="ARBA" id="ARBA00029833"/>
    </source>
</evidence>
<dbReference type="GeneID" id="20089146"/>
<comment type="similarity">
    <text evidence="1">Belongs to the ATG10 family.</text>
</comment>
<dbReference type="Pfam" id="PF03987">
    <property type="entry name" value="Autophagy_act_C"/>
    <property type="match status" value="1"/>
</dbReference>
<proteinExistence type="inferred from homology"/>
<dbReference type="AlphaFoldDB" id="A0A024TJA0"/>
<dbReference type="VEuPathDB" id="FungiDB:H310_12096"/>
<dbReference type="GO" id="GO:0032446">
    <property type="term" value="P:protein modification by small protein conjugation"/>
    <property type="evidence" value="ECO:0007669"/>
    <property type="project" value="TreeGrafter"/>
</dbReference>
<accession>A0A024TJA0</accession>
<dbReference type="GO" id="GO:0005829">
    <property type="term" value="C:cytosol"/>
    <property type="evidence" value="ECO:0007669"/>
    <property type="project" value="TreeGrafter"/>
</dbReference>
<dbReference type="PANTHER" id="PTHR14957">
    <property type="entry name" value="UBIQUITIN-LIKE-CONJUGATING ENZYME ATG10"/>
    <property type="match status" value="1"/>
</dbReference>
<dbReference type="GO" id="GO:0000422">
    <property type="term" value="P:autophagy of mitochondrion"/>
    <property type="evidence" value="ECO:0007669"/>
    <property type="project" value="TreeGrafter"/>
</dbReference>
<dbReference type="GO" id="GO:0000045">
    <property type="term" value="P:autophagosome assembly"/>
    <property type="evidence" value="ECO:0007669"/>
    <property type="project" value="TreeGrafter"/>
</dbReference>
<dbReference type="InterPro" id="IPR007135">
    <property type="entry name" value="Atg3/Atg10"/>
</dbReference>
<dbReference type="GO" id="GO:0061651">
    <property type="term" value="F:Atg12 conjugating enzyme activity"/>
    <property type="evidence" value="ECO:0007669"/>
    <property type="project" value="TreeGrafter"/>
</dbReference>
<dbReference type="eggNOG" id="KOG4741">
    <property type="taxonomic scope" value="Eukaryota"/>
</dbReference>
<dbReference type="OrthoDB" id="4089664at2759"/>
<gene>
    <name evidence="7" type="ORF">H310_12096</name>
</gene>
<reference evidence="7" key="1">
    <citation type="submission" date="2013-12" db="EMBL/GenBank/DDBJ databases">
        <title>The Genome Sequence of Aphanomyces invadans NJM9701.</title>
        <authorList>
            <consortium name="The Broad Institute Genomics Platform"/>
            <person name="Russ C."/>
            <person name="Tyler B."/>
            <person name="van West P."/>
            <person name="Dieguez-Uribeondo J."/>
            <person name="Young S.K."/>
            <person name="Zeng Q."/>
            <person name="Gargeya S."/>
            <person name="Fitzgerald M."/>
            <person name="Abouelleil A."/>
            <person name="Alvarado L."/>
            <person name="Chapman S.B."/>
            <person name="Gainer-Dewar J."/>
            <person name="Goldberg J."/>
            <person name="Griggs A."/>
            <person name="Gujja S."/>
            <person name="Hansen M."/>
            <person name="Howarth C."/>
            <person name="Imamovic A."/>
            <person name="Ireland A."/>
            <person name="Larimer J."/>
            <person name="McCowan C."/>
            <person name="Murphy C."/>
            <person name="Pearson M."/>
            <person name="Poon T.W."/>
            <person name="Priest M."/>
            <person name="Roberts A."/>
            <person name="Saif S."/>
            <person name="Shea T."/>
            <person name="Sykes S."/>
            <person name="Wortman J."/>
            <person name="Nusbaum C."/>
            <person name="Birren B."/>
        </authorList>
    </citation>
    <scope>NUCLEOTIDE SEQUENCE [LARGE SCALE GENOMIC DNA]</scope>
    <source>
        <strain evidence="7">NJM9701</strain>
    </source>
</reference>
<dbReference type="PANTHER" id="PTHR14957:SF1">
    <property type="entry name" value="UBIQUITIN-LIKE-CONJUGATING ENZYME ATG10"/>
    <property type="match status" value="1"/>
</dbReference>
<evidence type="ECO:0000256" key="3">
    <source>
        <dbReference type="ARBA" id="ARBA00022679"/>
    </source>
</evidence>
<dbReference type="RefSeq" id="XP_008877267.1">
    <property type="nucleotide sequence ID" value="XM_008879045.1"/>
</dbReference>
<evidence type="ECO:0000256" key="2">
    <source>
        <dbReference type="ARBA" id="ARBA00021099"/>
    </source>
</evidence>
<name>A0A024TJA0_9STRA</name>
<keyword evidence="4" id="KW-0833">Ubl conjugation pathway</keyword>
<dbReference type="EMBL" id="KI913987">
    <property type="protein sequence ID" value="ETV94064.1"/>
    <property type="molecule type" value="Genomic_DNA"/>
</dbReference>
<evidence type="ECO:0000256" key="1">
    <source>
        <dbReference type="ARBA" id="ARBA00005696"/>
    </source>
</evidence>